<accession>A0AB39M7P4</accession>
<dbReference type="AlphaFoldDB" id="A0AB39M7P4"/>
<organism evidence="2">
    <name type="scientific">Streptomyces sp. R08</name>
    <dbReference type="NCBI Taxonomy" id="3238624"/>
    <lineage>
        <taxon>Bacteria</taxon>
        <taxon>Bacillati</taxon>
        <taxon>Actinomycetota</taxon>
        <taxon>Actinomycetes</taxon>
        <taxon>Kitasatosporales</taxon>
        <taxon>Streptomycetaceae</taxon>
        <taxon>Streptomyces</taxon>
    </lineage>
</organism>
<feature type="region of interest" description="Disordered" evidence="1">
    <location>
        <begin position="1"/>
        <end position="40"/>
    </location>
</feature>
<evidence type="ECO:0000313" key="2">
    <source>
        <dbReference type="EMBL" id="XDQ02536.1"/>
    </source>
</evidence>
<sequence length="40" mass="4159">MTNRQHLPHGTGVQKGAGEAAPRTHTSEPPPHALLPATGH</sequence>
<protein>
    <submittedName>
        <fullName evidence="2">Uncharacterized protein</fullName>
    </submittedName>
</protein>
<gene>
    <name evidence="2" type="ORF">AB5J58_21000</name>
</gene>
<name>A0AB39M7P4_9ACTN</name>
<proteinExistence type="predicted"/>
<evidence type="ECO:0000256" key="1">
    <source>
        <dbReference type="SAM" id="MobiDB-lite"/>
    </source>
</evidence>
<reference evidence="2" key="1">
    <citation type="submission" date="2024-07" db="EMBL/GenBank/DDBJ databases">
        <authorList>
            <person name="Yu S.T."/>
        </authorList>
    </citation>
    <scope>NUCLEOTIDE SEQUENCE</scope>
    <source>
        <strain evidence="2">R08</strain>
    </source>
</reference>
<dbReference type="RefSeq" id="WP_266775975.1">
    <property type="nucleotide sequence ID" value="NZ_CP163431.1"/>
</dbReference>
<dbReference type="EMBL" id="CP163431">
    <property type="protein sequence ID" value="XDQ02536.1"/>
    <property type="molecule type" value="Genomic_DNA"/>
</dbReference>